<dbReference type="NCBIfam" id="NF033745">
    <property type="entry name" value="class_C_sortase"/>
    <property type="match status" value="1"/>
</dbReference>
<dbReference type="InterPro" id="IPR042002">
    <property type="entry name" value="Sortase_C"/>
</dbReference>
<accession>A0A1X6WPK6</accession>
<dbReference type="OrthoDB" id="1648028at2"/>
<keyword evidence="6" id="KW-1185">Reference proteome</keyword>
<sequence length="383" mass="44897">MMILFVLGAIIFSYPFIADSINNYYDQKNLEKFQDANNKESDNIRKERLKELEEENKKEKLEKGILKDPFKEINLEEKNIDKNYLKKHQIGAIYIPTINVSLPLFDETNSELLEVGATVLQGTSYPIGGMNTHSAITGHSGLSNKKLFTDVEKLKKKNEFIVDVYGQKNAYEIFDIKVVKPDAIDKLDIQKGKELVTLVTCTPYAVNTHRLLVTGKRVPIKKNEISQQIKKAENYHKRKFYSFFVGIPIILSLIIYWFWWKIRFYKSTKKLYELSFYIMENKKPIKGVVFQLVHKNNKYSEKNRQVKSNKKGLVKFKKVFGGKYDIVVVNEENIPKIKARSYRLSDKNFVIVSPKSLLSVRKKRNRIYTIDLKSKEKKWLRRM</sequence>
<dbReference type="EMBL" id="FWFD01000013">
    <property type="protein sequence ID" value="SLM86187.1"/>
    <property type="molecule type" value="Genomic_DNA"/>
</dbReference>
<evidence type="ECO:0000256" key="3">
    <source>
        <dbReference type="SAM" id="Phobius"/>
    </source>
</evidence>
<feature type="active site" description="Acyl-thioester intermediate" evidence="2">
    <location>
        <position position="201"/>
    </location>
</feature>
<dbReference type="AlphaFoldDB" id="A0A1X6WPK6"/>
<evidence type="ECO:0000313" key="5">
    <source>
        <dbReference type="EMBL" id="SLM86187.1"/>
    </source>
</evidence>
<organism evidence="5 6">
    <name type="scientific">Vagococcus fluvialis bH819</name>
    <dbReference type="NCBI Taxonomy" id="1255619"/>
    <lineage>
        <taxon>Bacteria</taxon>
        <taxon>Bacillati</taxon>
        <taxon>Bacillota</taxon>
        <taxon>Bacilli</taxon>
        <taxon>Lactobacillales</taxon>
        <taxon>Enterococcaceae</taxon>
        <taxon>Vagococcus</taxon>
    </lineage>
</organism>
<keyword evidence="1" id="KW-0378">Hydrolase</keyword>
<name>A0A1X6WPK6_9ENTE</name>
<dbReference type="Pfam" id="PF04203">
    <property type="entry name" value="Sortase"/>
    <property type="match status" value="1"/>
</dbReference>
<dbReference type="SUPFAM" id="SSF63817">
    <property type="entry name" value="Sortase"/>
    <property type="match status" value="1"/>
</dbReference>
<dbReference type="CDD" id="cd05827">
    <property type="entry name" value="Sortase_C"/>
    <property type="match status" value="1"/>
</dbReference>
<dbReference type="Pfam" id="PF17802">
    <property type="entry name" value="SpaA"/>
    <property type="match status" value="1"/>
</dbReference>
<dbReference type="GO" id="GO:0016787">
    <property type="term" value="F:hydrolase activity"/>
    <property type="evidence" value="ECO:0007669"/>
    <property type="project" value="UniProtKB-KW"/>
</dbReference>
<keyword evidence="3" id="KW-1133">Transmembrane helix</keyword>
<gene>
    <name evidence="5" type="ORF">FM121_08865</name>
</gene>
<keyword evidence="3" id="KW-0812">Transmembrane</keyword>
<feature type="active site" description="Proton donor/acceptor" evidence="2">
    <location>
        <position position="139"/>
    </location>
</feature>
<feature type="domain" description="SpaA-like prealbumin fold" evidence="4">
    <location>
        <begin position="280"/>
        <end position="327"/>
    </location>
</feature>
<evidence type="ECO:0000259" key="4">
    <source>
        <dbReference type="Pfam" id="PF17802"/>
    </source>
</evidence>
<dbReference type="InterPro" id="IPR023365">
    <property type="entry name" value="Sortase_dom-sf"/>
</dbReference>
<protein>
    <submittedName>
        <fullName evidence="5">Sortase A, LPXTG specific</fullName>
    </submittedName>
</protein>
<feature type="transmembrane region" description="Helical" evidence="3">
    <location>
        <begin position="240"/>
        <end position="260"/>
    </location>
</feature>
<dbReference type="Gene3D" id="2.40.260.10">
    <property type="entry name" value="Sortase"/>
    <property type="match status" value="1"/>
</dbReference>
<evidence type="ECO:0000256" key="1">
    <source>
        <dbReference type="ARBA" id="ARBA00022801"/>
    </source>
</evidence>
<dbReference type="InterPro" id="IPR005754">
    <property type="entry name" value="Sortase"/>
</dbReference>
<dbReference type="NCBIfam" id="TIGR01076">
    <property type="entry name" value="sortase_fam"/>
    <property type="match status" value="1"/>
</dbReference>
<proteinExistence type="predicted"/>
<dbReference type="InterPro" id="IPR041033">
    <property type="entry name" value="SpaA_PFL_dom_1"/>
</dbReference>
<evidence type="ECO:0000256" key="2">
    <source>
        <dbReference type="PIRSR" id="PIRSR605754-1"/>
    </source>
</evidence>
<dbReference type="Proteomes" id="UP000195918">
    <property type="component" value="Unassembled WGS sequence"/>
</dbReference>
<reference evidence="6" key="1">
    <citation type="submission" date="2017-02" db="EMBL/GenBank/DDBJ databases">
        <authorList>
            <person name="Dridi B."/>
        </authorList>
    </citation>
    <scope>NUCLEOTIDE SEQUENCE [LARGE SCALE GENOMIC DNA]</scope>
    <source>
        <strain evidence="6">bH819</strain>
    </source>
</reference>
<keyword evidence="3" id="KW-0472">Membrane</keyword>
<evidence type="ECO:0000313" key="6">
    <source>
        <dbReference type="Proteomes" id="UP000195918"/>
    </source>
</evidence>